<keyword evidence="9" id="KW-0408">Iron</keyword>
<dbReference type="SUPFAM" id="SSF51197">
    <property type="entry name" value="Clavaminate synthase-like"/>
    <property type="match status" value="1"/>
</dbReference>
<comment type="cofactor">
    <cofactor evidence="1">
        <name>L-ascorbate</name>
        <dbReference type="ChEBI" id="CHEBI:38290"/>
    </cofactor>
</comment>
<dbReference type="GO" id="GO:0031418">
    <property type="term" value="F:L-ascorbic acid binding"/>
    <property type="evidence" value="ECO:0007669"/>
    <property type="project" value="UniProtKB-KW"/>
</dbReference>
<accession>A0A815SJF2</accession>
<feature type="transmembrane region" description="Helical" evidence="13">
    <location>
        <begin position="56"/>
        <end position="75"/>
    </location>
</feature>
<keyword evidence="6" id="KW-0847">Vitamin C</keyword>
<reference evidence="15" key="1">
    <citation type="submission" date="2021-02" db="EMBL/GenBank/DDBJ databases">
        <authorList>
            <person name="Nowell W R."/>
        </authorList>
    </citation>
    <scope>NUCLEOTIDE SEQUENCE</scope>
</reference>
<evidence type="ECO:0000256" key="10">
    <source>
        <dbReference type="ARBA" id="ARBA00034809"/>
    </source>
</evidence>
<gene>
    <name evidence="15" type="ORF">JXQ802_LOCUS39841</name>
    <name evidence="14" type="ORF">PYM288_LOCUS13453</name>
</gene>
<evidence type="ECO:0000256" key="2">
    <source>
        <dbReference type="ARBA" id="ARBA00001962"/>
    </source>
</evidence>
<evidence type="ECO:0000256" key="1">
    <source>
        <dbReference type="ARBA" id="ARBA00001961"/>
    </source>
</evidence>
<evidence type="ECO:0000256" key="9">
    <source>
        <dbReference type="ARBA" id="ARBA00023004"/>
    </source>
</evidence>
<comment type="similarity">
    <text evidence="4">Belongs to the PhyH family.</text>
</comment>
<dbReference type="Gene3D" id="2.60.120.620">
    <property type="entry name" value="q2cbj1_9rhob like domain"/>
    <property type="match status" value="1"/>
</dbReference>
<dbReference type="GO" id="GO:0046872">
    <property type="term" value="F:metal ion binding"/>
    <property type="evidence" value="ECO:0007669"/>
    <property type="project" value="UniProtKB-KW"/>
</dbReference>
<evidence type="ECO:0000256" key="8">
    <source>
        <dbReference type="ARBA" id="ARBA00023002"/>
    </source>
</evidence>
<evidence type="ECO:0000256" key="3">
    <source>
        <dbReference type="ARBA" id="ARBA00004872"/>
    </source>
</evidence>
<evidence type="ECO:0000313" key="14">
    <source>
        <dbReference type="EMBL" id="CAF0977856.1"/>
    </source>
</evidence>
<feature type="transmembrane region" description="Helical" evidence="13">
    <location>
        <begin position="161"/>
        <end position="183"/>
    </location>
</feature>
<keyword evidence="13" id="KW-0472">Membrane</keyword>
<dbReference type="Proteomes" id="UP000663854">
    <property type="component" value="Unassembled WGS sequence"/>
</dbReference>
<evidence type="ECO:0000256" key="12">
    <source>
        <dbReference type="ARBA" id="ARBA00034924"/>
    </source>
</evidence>
<dbReference type="EC" id="1.14.11.18" evidence="10"/>
<evidence type="ECO:0000256" key="4">
    <source>
        <dbReference type="ARBA" id="ARBA00005830"/>
    </source>
</evidence>
<dbReference type="AlphaFoldDB" id="A0A815SJF2"/>
<protein>
    <recommendedName>
        <fullName evidence="10">phytanoyl-CoA dioxygenase</fullName>
        <ecNumber evidence="10">1.14.11.18</ecNumber>
    </recommendedName>
    <alternativeName>
        <fullName evidence="11">Phytanic acid oxidase</fullName>
    </alternativeName>
    <alternativeName>
        <fullName evidence="12">Phytanoyl-CoA alpha-hydroxylase</fullName>
    </alternativeName>
</protein>
<feature type="transmembrane region" description="Helical" evidence="13">
    <location>
        <begin position="20"/>
        <end position="44"/>
    </location>
</feature>
<evidence type="ECO:0000256" key="6">
    <source>
        <dbReference type="ARBA" id="ARBA00022896"/>
    </source>
</evidence>
<organism evidence="15 16">
    <name type="scientific">Rotaria sordida</name>
    <dbReference type="NCBI Taxonomy" id="392033"/>
    <lineage>
        <taxon>Eukaryota</taxon>
        <taxon>Metazoa</taxon>
        <taxon>Spiralia</taxon>
        <taxon>Gnathifera</taxon>
        <taxon>Rotifera</taxon>
        <taxon>Eurotatoria</taxon>
        <taxon>Bdelloidea</taxon>
        <taxon>Philodinida</taxon>
        <taxon>Philodinidae</taxon>
        <taxon>Rotaria</taxon>
    </lineage>
</organism>
<dbReference type="GO" id="GO:0005777">
    <property type="term" value="C:peroxisome"/>
    <property type="evidence" value="ECO:0007669"/>
    <property type="project" value="UniProtKB-ARBA"/>
</dbReference>
<dbReference type="EMBL" id="CAJNOH010000270">
    <property type="protein sequence ID" value="CAF0977856.1"/>
    <property type="molecule type" value="Genomic_DNA"/>
</dbReference>
<keyword evidence="16" id="KW-1185">Reference proteome</keyword>
<comment type="pathway">
    <text evidence="3">Lipid metabolism; fatty acid metabolism.</text>
</comment>
<sequence length="574" mass="66301">MNATIDDDTLIIYLSNIGLFIMRYVLLIMIILGLIGNFFNILVFHQPKLHSNPCSFYLIIATYVNIVWIMTSPLSRMLATFQLDLSENINILCKIRQSLSHTFSSLSMISIAFASVDRFLISSSQVEYRQLSSLHNAHFDKSPSITCTINTTRIYGLYNEIARLIVLVFIPSMLILIFGYGTIQHIKKSRQMSEPPGNTIHRTDRHLTHMVIGQIILILISYISNTIQRIYLVLTYNIKKISPLHLRFEFIIITMSAQRLETIGRHIRLSTQYKNEQQQPQYRYTLPNGNLTNEQREFYEKNGFIVIRNLISPETLEQFNKRFQDICTGKVPTFGMTIMKDIAIAKSEFVDGEKAITKIQDFTLDDELFQYCCLPEIIKYIENFTGPNIMAMHTMLINKPPDPGTQTSRHPLHQDLYYFPFRPADRIVCAWTAMQHIHRDNGCLVVLPGTHKGELLEHGYPKWEGGVNKMYHGIQKFDPNAERIHLEMWTGDTVFFHPLLIHGSGTNRTEGFRKSISCHYADSAGEYVECDGRQELISKEVTAVFKKRTGVEDARFEDIWRIKSRLVQGERINL</sequence>
<keyword evidence="8" id="KW-0560">Oxidoreductase</keyword>
<feature type="transmembrane region" description="Helical" evidence="13">
    <location>
        <begin position="207"/>
        <end position="224"/>
    </location>
</feature>
<proteinExistence type="inferred from homology"/>
<dbReference type="InterPro" id="IPR008775">
    <property type="entry name" value="Phytyl_CoA_dOase-like"/>
</dbReference>
<dbReference type="PANTHER" id="PTHR21308:SF1">
    <property type="entry name" value="PHYTANOYL-COA DIOXYGENASE, PEROXISOMAL"/>
    <property type="match status" value="1"/>
</dbReference>
<evidence type="ECO:0000256" key="7">
    <source>
        <dbReference type="ARBA" id="ARBA00022964"/>
    </source>
</evidence>
<keyword evidence="5" id="KW-0479">Metal-binding</keyword>
<dbReference type="SUPFAM" id="SSF81321">
    <property type="entry name" value="Family A G protein-coupled receptor-like"/>
    <property type="match status" value="1"/>
</dbReference>
<dbReference type="PANTHER" id="PTHR21308">
    <property type="entry name" value="PHYTANOYL-COA ALPHA-HYDROXYLASE"/>
    <property type="match status" value="1"/>
</dbReference>
<keyword evidence="7" id="KW-0223">Dioxygenase</keyword>
<evidence type="ECO:0000256" key="5">
    <source>
        <dbReference type="ARBA" id="ARBA00022723"/>
    </source>
</evidence>
<evidence type="ECO:0000313" key="16">
    <source>
        <dbReference type="Proteomes" id="UP000663870"/>
    </source>
</evidence>
<dbReference type="Gene3D" id="1.20.1070.10">
    <property type="entry name" value="Rhodopsin 7-helix transmembrane proteins"/>
    <property type="match status" value="2"/>
</dbReference>
<dbReference type="FunFam" id="2.60.120.620:FF:000012">
    <property type="entry name" value="Phytanoyl-CoA dioxygenase, peroxisomal"/>
    <property type="match status" value="1"/>
</dbReference>
<dbReference type="EMBL" id="CAJNOL010002342">
    <property type="protein sequence ID" value="CAF1490579.1"/>
    <property type="molecule type" value="Genomic_DNA"/>
</dbReference>
<dbReference type="Proteomes" id="UP000663870">
    <property type="component" value="Unassembled WGS sequence"/>
</dbReference>
<dbReference type="InterPro" id="IPR047128">
    <property type="entry name" value="PhyH"/>
</dbReference>
<evidence type="ECO:0000256" key="11">
    <source>
        <dbReference type="ARBA" id="ARBA00034921"/>
    </source>
</evidence>
<evidence type="ECO:0000313" key="15">
    <source>
        <dbReference type="EMBL" id="CAF1490579.1"/>
    </source>
</evidence>
<comment type="caution">
    <text evidence="15">The sequence shown here is derived from an EMBL/GenBank/DDBJ whole genome shotgun (WGS) entry which is preliminary data.</text>
</comment>
<dbReference type="GO" id="GO:0001561">
    <property type="term" value="P:fatty acid alpha-oxidation"/>
    <property type="evidence" value="ECO:0007669"/>
    <property type="project" value="InterPro"/>
</dbReference>
<comment type="cofactor">
    <cofactor evidence="2">
        <name>Fe cation</name>
        <dbReference type="ChEBI" id="CHEBI:24875"/>
    </cofactor>
</comment>
<dbReference type="Pfam" id="PF05721">
    <property type="entry name" value="PhyH"/>
    <property type="match status" value="1"/>
</dbReference>
<keyword evidence="13" id="KW-1133">Transmembrane helix</keyword>
<name>A0A815SJF2_9BILA</name>
<evidence type="ECO:0000256" key="13">
    <source>
        <dbReference type="SAM" id="Phobius"/>
    </source>
</evidence>
<dbReference type="GO" id="GO:0048244">
    <property type="term" value="F:phytanoyl-CoA dioxygenase activity"/>
    <property type="evidence" value="ECO:0007669"/>
    <property type="project" value="UniProtKB-EC"/>
</dbReference>
<keyword evidence="13" id="KW-0812">Transmembrane</keyword>